<dbReference type="Pfam" id="PF00072">
    <property type="entry name" value="Response_reg"/>
    <property type="match status" value="1"/>
</dbReference>
<reference evidence="5" key="1">
    <citation type="submission" date="2017-04" db="EMBL/GenBank/DDBJ databases">
        <authorList>
            <person name="Varghese N."/>
            <person name="Submissions S."/>
        </authorList>
    </citation>
    <scope>NUCLEOTIDE SEQUENCE [LARGE SCALE GENOMIC DNA]</scope>
    <source>
        <strain evidence="5">RKEM611</strain>
    </source>
</reference>
<dbReference type="Proteomes" id="UP000192907">
    <property type="component" value="Unassembled WGS sequence"/>
</dbReference>
<evidence type="ECO:0000313" key="4">
    <source>
        <dbReference type="EMBL" id="SMF54434.1"/>
    </source>
</evidence>
<dbReference type="GO" id="GO:0000160">
    <property type="term" value="P:phosphorelay signal transduction system"/>
    <property type="evidence" value="ECO:0007669"/>
    <property type="project" value="InterPro"/>
</dbReference>
<dbReference type="STRING" id="1513793.SAMN06296036_1176"/>
<feature type="domain" description="Response regulatory" evidence="3">
    <location>
        <begin position="4"/>
        <end position="118"/>
    </location>
</feature>
<protein>
    <submittedName>
        <fullName evidence="4">CheY chemotaxis protein or a CheY-like REC (Receiver) domain</fullName>
    </submittedName>
</protein>
<proteinExistence type="predicted"/>
<name>A0A1Y6CI80_9BACT</name>
<dbReference type="PANTHER" id="PTHR44591:SF3">
    <property type="entry name" value="RESPONSE REGULATORY DOMAIN-CONTAINING PROTEIN"/>
    <property type="match status" value="1"/>
</dbReference>
<dbReference type="PANTHER" id="PTHR44591">
    <property type="entry name" value="STRESS RESPONSE REGULATOR PROTEIN 1"/>
    <property type="match status" value="1"/>
</dbReference>
<dbReference type="SMART" id="SM00448">
    <property type="entry name" value="REC"/>
    <property type="match status" value="1"/>
</dbReference>
<dbReference type="InterPro" id="IPR050595">
    <property type="entry name" value="Bact_response_regulator"/>
</dbReference>
<dbReference type="InterPro" id="IPR001789">
    <property type="entry name" value="Sig_transdc_resp-reg_receiver"/>
</dbReference>
<dbReference type="CDD" id="cd17546">
    <property type="entry name" value="REC_hyHK_CKI1_RcsC-like"/>
    <property type="match status" value="1"/>
</dbReference>
<dbReference type="PROSITE" id="PS50110">
    <property type="entry name" value="RESPONSE_REGULATORY"/>
    <property type="match status" value="1"/>
</dbReference>
<gene>
    <name evidence="4" type="ORF">SAMN06296036_1176</name>
</gene>
<dbReference type="SUPFAM" id="SSF52172">
    <property type="entry name" value="CheY-like"/>
    <property type="match status" value="1"/>
</dbReference>
<dbReference type="RefSeq" id="WP_132322210.1">
    <property type="nucleotide sequence ID" value="NZ_FWZT01000017.1"/>
</dbReference>
<dbReference type="EMBL" id="FWZT01000017">
    <property type="protein sequence ID" value="SMF54434.1"/>
    <property type="molecule type" value="Genomic_DNA"/>
</dbReference>
<evidence type="ECO:0000259" key="3">
    <source>
        <dbReference type="PROSITE" id="PS50110"/>
    </source>
</evidence>
<feature type="modified residue" description="4-aspartylphosphate" evidence="2">
    <location>
        <position position="53"/>
    </location>
</feature>
<accession>A0A1Y6CI80</accession>
<sequence length="129" mass="14860">MSLKVILVDDSHFQLNQIERLLQDLGCEVKPFLSGLEVLEELKKGNFDCVFTDLLMPELDGFELSAMIHEKYPDIDIVVLTANVQKSSEEQCHDNGVKYFLNKPVQKETLETVVNQLRQDRKKNEKHVS</sequence>
<dbReference type="Gene3D" id="3.40.50.2300">
    <property type="match status" value="1"/>
</dbReference>
<keyword evidence="5" id="KW-1185">Reference proteome</keyword>
<evidence type="ECO:0000256" key="2">
    <source>
        <dbReference type="PROSITE-ProRule" id="PRU00169"/>
    </source>
</evidence>
<dbReference type="InterPro" id="IPR011006">
    <property type="entry name" value="CheY-like_superfamily"/>
</dbReference>
<dbReference type="AlphaFoldDB" id="A0A1Y6CI80"/>
<keyword evidence="1 2" id="KW-0597">Phosphoprotein</keyword>
<organism evidence="4 5">
    <name type="scientific">Pseudobacteriovorax antillogorgiicola</name>
    <dbReference type="NCBI Taxonomy" id="1513793"/>
    <lineage>
        <taxon>Bacteria</taxon>
        <taxon>Pseudomonadati</taxon>
        <taxon>Bdellovibrionota</taxon>
        <taxon>Oligoflexia</taxon>
        <taxon>Oligoflexales</taxon>
        <taxon>Pseudobacteriovoracaceae</taxon>
        <taxon>Pseudobacteriovorax</taxon>
    </lineage>
</organism>
<dbReference type="OrthoDB" id="5296683at2"/>
<evidence type="ECO:0000256" key="1">
    <source>
        <dbReference type="ARBA" id="ARBA00022553"/>
    </source>
</evidence>
<evidence type="ECO:0000313" key="5">
    <source>
        <dbReference type="Proteomes" id="UP000192907"/>
    </source>
</evidence>